<evidence type="ECO:0000256" key="4">
    <source>
        <dbReference type="ARBA" id="ARBA00022884"/>
    </source>
</evidence>
<dbReference type="EMBL" id="VIBQ01000016">
    <property type="protein sequence ID" value="KAB8356394.1"/>
    <property type="molecule type" value="Genomic_DNA"/>
</dbReference>
<dbReference type="GO" id="GO:0005730">
    <property type="term" value="C:nucleolus"/>
    <property type="evidence" value="ECO:0007669"/>
    <property type="project" value="UniProtKB-SubCell"/>
</dbReference>
<dbReference type="GO" id="GO:0000460">
    <property type="term" value="P:maturation of 5.8S rRNA"/>
    <property type="evidence" value="ECO:0007669"/>
    <property type="project" value="TreeGrafter"/>
</dbReference>
<keyword evidence="4 6" id="KW-0694">RNA-binding</keyword>
<dbReference type="PANTHER" id="PTHR15341">
    <property type="entry name" value="SUN-COR STEROID HORMONE RECEPTOR CO-REPRESSOR"/>
    <property type="match status" value="1"/>
</dbReference>
<accession>A0A5N6KWP6</accession>
<feature type="compositionally biased region" description="Basic residues" evidence="7">
    <location>
        <begin position="194"/>
        <end position="208"/>
    </location>
</feature>
<feature type="region of interest" description="Disordered" evidence="7">
    <location>
        <begin position="162"/>
        <end position="235"/>
    </location>
</feature>
<gene>
    <name evidence="8" type="ORF">FH972_023977</name>
</gene>
<evidence type="ECO:0000256" key="5">
    <source>
        <dbReference type="ARBA" id="ARBA00023242"/>
    </source>
</evidence>
<dbReference type="OrthoDB" id="1421013at2759"/>
<feature type="compositionally biased region" description="Basic and acidic residues" evidence="7">
    <location>
        <begin position="162"/>
        <end position="176"/>
    </location>
</feature>
<evidence type="ECO:0000313" key="8">
    <source>
        <dbReference type="EMBL" id="KAB8356394.1"/>
    </source>
</evidence>
<keyword evidence="5 6" id="KW-0539">Nucleus</keyword>
<evidence type="ECO:0000313" key="9">
    <source>
        <dbReference type="Proteomes" id="UP000327013"/>
    </source>
</evidence>
<comment type="caution">
    <text evidence="8">The sequence shown here is derived from an EMBL/GenBank/DDBJ whole genome shotgun (WGS) entry which is preliminary data.</text>
</comment>
<reference evidence="8 9" key="1">
    <citation type="submission" date="2019-06" db="EMBL/GenBank/DDBJ databases">
        <title>A chromosomal-level reference genome of Carpinus fangiana (Coryloideae, Betulaceae).</title>
        <authorList>
            <person name="Yang X."/>
            <person name="Wang Z."/>
            <person name="Zhang L."/>
            <person name="Hao G."/>
            <person name="Liu J."/>
            <person name="Yang Y."/>
        </authorList>
    </citation>
    <scope>NUCLEOTIDE SEQUENCE [LARGE SCALE GENOMIC DNA]</scope>
    <source>
        <strain evidence="8">Cfa_2016G</strain>
        <tissue evidence="8">Leaf</tissue>
    </source>
</reference>
<dbReference type="GO" id="GO:0010468">
    <property type="term" value="P:regulation of gene expression"/>
    <property type="evidence" value="ECO:0007669"/>
    <property type="project" value="TreeGrafter"/>
</dbReference>
<evidence type="ECO:0000256" key="3">
    <source>
        <dbReference type="ARBA" id="ARBA00022552"/>
    </source>
</evidence>
<evidence type="ECO:0000256" key="7">
    <source>
        <dbReference type="SAM" id="MobiDB-lite"/>
    </source>
</evidence>
<sequence>MDAEDLMPMLEQLDVDIDALEAVLAPLLDRDLSEVTSTLPLLDKAQLHVLVTYAIESLVFSALKINGIDAKEHPVWTEITRVKQYFEKIEAAKKNGDASTKANMSLDKPAAGRFIKNALAGNEKLDRERAARNMTERANAQIKLQNLEEEIAASKAKAEKAARKQIKQDQKRKATDDEALATGATESSGVDTPRKKKSKSKDKARHKSDKPPKSHSEIFKDLVNRADEGKPKKKG</sequence>
<dbReference type="Proteomes" id="UP000327013">
    <property type="component" value="Unassembled WGS sequence"/>
</dbReference>
<evidence type="ECO:0000256" key="6">
    <source>
        <dbReference type="RuleBase" id="RU368003"/>
    </source>
</evidence>
<organism evidence="8 9">
    <name type="scientific">Carpinus fangiana</name>
    <dbReference type="NCBI Taxonomy" id="176857"/>
    <lineage>
        <taxon>Eukaryota</taxon>
        <taxon>Viridiplantae</taxon>
        <taxon>Streptophyta</taxon>
        <taxon>Embryophyta</taxon>
        <taxon>Tracheophyta</taxon>
        <taxon>Spermatophyta</taxon>
        <taxon>Magnoliopsida</taxon>
        <taxon>eudicotyledons</taxon>
        <taxon>Gunneridae</taxon>
        <taxon>Pentapetalae</taxon>
        <taxon>rosids</taxon>
        <taxon>fabids</taxon>
        <taxon>Fagales</taxon>
        <taxon>Betulaceae</taxon>
        <taxon>Carpinus</taxon>
    </lineage>
</organism>
<name>A0A5N6KWP6_9ROSI</name>
<comment type="subcellular location">
    <subcellularLocation>
        <location evidence="6">Cytoplasm</location>
    </subcellularLocation>
    <subcellularLocation>
        <location evidence="6">Nucleus</location>
        <location evidence="6">Nucleolus</location>
    </subcellularLocation>
    <subcellularLocation>
        <location evidence="1 6">Nucleus</location>
    </subcellularLocation>
</comment>
<dbReference type="AlphaFoldDB" id="A0A5N6KWP6"/>
<dbReference type="PANTHER" id="PTHR15341:SF3">
    <property type="entry name" value="NUCLEAR NUCLEIC ACID-BINDING PROTEIN C1D"/>
    <property type="match status" value="1"/>
</dbReference>
<comment type="function">
    <text evidence="6">Plays a role in the recruitment of the exosome to pre-rRNA to mediate the 3'-5' end processing of the 5.8S rRNA.</text>
</comment>
<dbReference type="InterPro" id="IPR007146">
    <property type="entry name" value="Sas10/Utp3/C1D"/>
</dbReference>
<evidence type="ECO:0000256" key="2">
    <source>
        <dbReference type="ARBA" id="ARBA00009154"/>
    </source>
</evidence>
<keyword evidence="6" id="KW-0238">DNA-binding</keyword>
<keyword evidence="6" id="KW-0963">Cytoplasm</keyword>
<dbReference type="GO" id="GO:0003723">
    <property type="term" value="F:RNA binding"/>
    <property type="evidence" value="ECO:0007669"/>
    <property type="project" value="UniProtKB-UniRule"/>
</dbReference>
<proteinExistence type="inferred from homology"/>
<dbReference type="GO" id="GO:0003677">
    <property type="term" value="F:DNA binding"/>
    <property type="evidence" value="ECO:0007669"/>
    <property type="project" value="UniProtKB-KW"/>
</dbReference>
<protein>
    <recommendedName>
        <fullName evidence="6">Nuclear nucleic acid-binding protein C1D</fullName>
    </recommendedName>
</protein>
<dbReference type="Pfam" id="PF04000">
    <property type="entry name" value="Sas10_Utp3"/>
    <property type="match status" value="1"/>
</dbReference>
<comment type="similarity">
    <text evidence="2 6">Belongs to the C1D family.</text>
</comment>
<evidence type="ECO:0000256" key="1">
    <source>
        <dbReference type="ARBA" id="ARBA00004123"/>
    </source>
</evidence>
<feature type="compositionally biased region" description="Basic and acidic residues" evidence="7">
    <location>
        <begin position="209"/>
        <end position="235"/>
    </location>
</feature>
<dbReference type="GO" id="GO:0005737">
    <property type="term" value="C:cytoplasm"/>
    <property type="evidence" value="ECO:0007669"/>
    <property type="project" value="UniProtKB-SubCell"/>
</dbReference>
<keyword evidence="9" id="KW-1185">Reference proteome</keyword>
<comment type="subunit">
    <text evidence="6">Monomer and homodimer.</text>
</comment>
<keyword evidence="3 6" id="KW-0698">rRNA processing</keyword>
<dbReference type="GO" id="GO:0000178">
    <property type="term" value="C:exosome (RNase complex)"/>
    <property type="evidence" value="ECO:0007669"/>
    <property type="project" value="TreeGrafter"/>
</dbReference>
<dbReference type="InterPro" id="IPR011082">
    <property type="entry name" value="Exosome-assoc_fac/DNA_repair"/>
</dbReference>